<comment type="caution">
    <text evidence="1">The sequence shown here is derived from an EMBL/GenBank/DDBJ whole genome shotgun (WGS) entry which is preliminary data.</text>
</comment>
<dbReference type="OrthoDB" id="2588098at2759"/>
<evidence type="ECO:0000313" key="1">
    <source>
        <dbReference type="EMBL" id="KAG5650338.1"/>
    </source>
</evidence>
<reference evidence="1" key="1">
    <citation type="submission" date="2021-02" db="EMBL/GenBank/DDBJ databases">
        <authorList>
            <person name="Nieuwenhuis M."/>
            <person name="Van De Peppel L.J.J."/>
        </authorList>
    </citation>
    <scope>NUCLEOTIDE SEQUENCE</scope>
    <source>
        <strain evidence="1">D49</strain>
    </source>
</reference>
<reference evidence="1" key="2">
    <citation type="submission" date="2021-10" db="EMBL/GenBank/DDBJ databases">
        <title>Phylogenomics reveals ancestral predisposition of the termite-cultivated fungus Termitomyces towards a domesticated lifestyle.</title>
        <authorList>
            <person name="Auxier B."/>
            <person name="Grum-Grzhimaylo A."/>
            <person name="Cardenas M.E."/>
            <person name="Lodge J.D."/>
            <person name="Laessoe T."/>
            <person name="Pedersen O."/>
            <person name="Smith M.E."/>
            <person name="Kuyper T.W."/>
            <person name="Franco-Molano E.A."/>
            <person name="Baroni T.J."/>
            <person name="Aanen D.K."/>
        </authorList>
    </citation>
    <scope>NUCLEOTIDE SEQUENCE</scope>
    <source>
        <strain evidence="1">D49</strain>
    </source>
</reference>
<organism evidence="1 2">
    <name type="scientific">Sphagnurus paluster</name>
    <dbReference type="NCBI Taxonomy" id="117069"/>
    <lineage>
        <taxon>Eukaryota</taxon>
        <taxon>Fungi</taxon>
        <taxon>Dikarya</taxon>
        <taxon>Basidiomycota</taxon>
        <taxon>Agaricomycotina</taxon>
        <taxon>Agaricomycetes</taxon>
        <taxon>Agaricomycetidae</taxon>
        <taxon>Agaricales</taxon>
        <taxon>Tricholomatineae</taxon>
        <taxon>Lyophyllaceae</taxon>
        <taxon>Sphagnurus</taxon>
    </lineage>
</organism>
<evidence type="ECO:0000313" key="2">
    <source>
        <dbReference type="Proteomes" id="UP000717328"/>
    </source>
</evidence>
<dbReference type="EMBL" id="JABCKI010000479">
    <property type="protein sequence ID" value="KAG5650338.1"/>
    <property type="molecule type" value="Genomic_DNA"/>
</dbReference>
<proteinExistence type="predicted"/>
<sequence length="199" mass="22860">MEQNWALINLDKRQALRGRLGKLREVLLERLGSWAGDRLMFISEYNREGYYPEGVLTAEETEEFDEEGLYYVAKKWEKVPQWPSSLPDDAEVFAHDKVWVVRNLSKRVYVRSDAFGTAAEHMRGPEAMKGRSLADVILSGIHWSTHGDRGGFGWGKWVGDRFDICVGDVVKSEEGWEDVSQAIAKVRAMWYRCDVPDDD</sequence>
<dbReference type="Proteomes" id="UP000717328">
    <property type="component" value="Unassembled WGS sequence"/>
</dbReference>
<dbReference type="AlphaFoldDB" id="A0A9P7KH78"/>
<gene>
    <name evidence="1" type="ORF">H0H81_012572</name>
</gene>
<name>A0A9P7KH78_9AGAR</name>
<keyword evidence="2" id="KW-1185">Reference proteome</keyword>
<protein>
    <submittedName>
        <fullName evidence="1">Uncharacterized protein</fullName>
    </submittedName>
</protein>
<accession>A0A9P7KH78</accession>